<keyword evidence="2" id="KW-1185">Reference proteome</keyword>
<reference evidence="1 2" key="1">
    <citation type="submission" date="2021-06" db="EMBL/GenBank/DDBJ databases">
        <title>Caerostris extrusa draft genome.</title>
        <authorList>
            <person name="Kono N."/>
            <person name="Arakawa K."/>
        </authorList>
    </citation>
    <scope>NUCLEOTIDE SEQUENCE [LARGE SCALE GENOMIC DNA]</scope>
</reference>
<protein>
    <submittedName>
        <fullName evidence="1">Uncharacterized protein</fullName>
    </submittedName>
</protein>
<evidence type="ECO:0000313" key="2">
    <source>
        <dbReference type="Proteomes" id="UP001054945"/>
    </source>
</evidence>
<dbReference type="EMBL" id="BPLR01000171">
    <property type="protein sequence ID" value="GIY92612.1"/>
    <property type="molecule type" value="Genomic_DNA"/>
</dbReference>
<accession>A0AAV4XDA7</accession>
<organism evidence="1 2">
    <name type="scientific">Caerostris extrusa</name>
    <name type="common">Bark spider</name>
    <name type="synonym">Caerostris bankana</name>
    <dbReference type="NCBI Taxonomy" id="172846"/>
    <lineage>
        <taxon>Eukaryota</taxon>
        <taxon>Metazoa</taxon>
        <taxon>Ecdysozoa</taxon>
        <taxon>Arthropoda</taxon>
        <taxon>Chelicerata</taxon>
        <taxon>Arachnida</taxon>
        <taxon>Araneae</taxon>
        <taxon>Araneomorphae</taxon>
        <taxon>Entelegynae</taxon>
        <taxon>Araneoidea</taxon>
        <taxon>Araneidae</taxon>
        <taxon>Caerostris</taxon>
    </lineage>
</organism>
<name>A0AAV4XDA7_CAEEX</name>
<evidence type="ECO:0000313" key="1">
    <source>
        <dbReference type="EMBL" id="GIY92612.1"/>
    </source>
</evidence>
<proteinExistence type="predicted"/>
<dbReference type="AlphaFoldDB" id="A0AAV4XDA7"/>
<sequence>MLALTTIQLNKKSTLCPIILQISLGKIVLRCIFITEAATNYVGPHYNTTQQEIYTVSSNTSNKLAKDCSKMYSIFITEASTNHVGPHYTIALHEIHTVSYNTSNKLGKDCSKMYSIFITEASTNYVGPYYSITLQKSTLCPLIL</sequence>
<gene>
    <name evidence="1" type="ORF">CEXT_329911</name>
</gene>
<dbReference type="Proteomes" id="UP001054945">
    <property type="component" value="Unassembled WGS sequence"/>
</dbReference>
<comment type="caution">
    <text evidence="1">The sequence shown here is derived from an EMBL/GenBank/DDBJ whole genome shotgun (WGS) entry which is preliminary data.</text>
</comment>